<keyword evidence="5 7" id="KW-0274">FAD</keyword>
<comment type="similarity">
    <text evidence="3">Belongs to the DAMOX/DASOX family.</text>
</comment>
<name>B3S2T6_TRIAD</name>
<dbReference type="Gene3D" id="3.40.50.720">
    <property type="entry name" value="NAD(P)-binding Rossmann-like Domain"/>
    <property type="match status" value="1"/>
</dbReference>
<feature type="binding site" evidence="7">
    <location>
        <begin position="339"/>
        <end position="344"/>
    </location>
    <ligand>
        <name>FAD</name>
        <dbReference type="ChEBI" id="CHEBI:57692"/>
    </ligand>
</feature>
<evidence type="ECO:0000256" key="2">
    <source>
        <dbReference type="ARBA" id="ARBA00004253"/>
    </source>
</evidence>
<evidence type="ECO:0000256" key="3">
    <source>
        <dbReference type="ARBA" id="ARBA00006730"/>
    </source>
</evidence>
<feature type="binding site" evidence="7">
    <location>
        <position position="340"/>
    </location>
    <ligand>
        <name>D-dopa</name>
        <dbReference type="ChEBI" id="CHEBI:149689"/>
    </ligand>
</feature>
<dbReference type="GO" id="GO:0003884">
    <property type="term" value="F:D-amino-acid oxidase activity"/>
    <property type="evidence" value="ECO:0000318"/>
    <property type="project" value="GO_Central"/>
</dbReference>
<dbReference type="PANTHER" id="PTHR11530:SF11">
    <property type="entry name" value="D-ASPARTATE OXIDASE"/>
    <property type="match status" value="1"/>
</dbReference>
<dbReference type="GO" id="GO:0005737">
    <property type="term" value="C:cytoplasm"/>
    <property type="evidence" value="ECO:0000318"/>
    <property type="project" value="GO_Central"/>
</dbReference>
<dbReference type="PhylomeDB" id="B3S2T6"/>
<evidence type="ECO:0000313" key="9">
    <source>
        <dbReference type="EMBL" id="EDV22677.1"/>
    </source>
</evidence>
<protein>
    <recommendedName>
        <fullName evidence="8">FAD dependent oxidoreductase domain-containing protein</fullName>
    </recommendedName>
</protein>
<dbReference type="GO" id="GO:0071949">
    <property type="term" value="F:FAD binding"/>
    <property type="evidence" value="ECO:0007669"/>
    <property type="project" value="InterPro"/>
</dbReference>
<evidence type="ECO:0000256" key="5">
    <source>
        <dbReference type="ARBA" id="ARBA00022827"/>
    </source>
</evidence>
<dbReference type="eggNOG" id="KOG3923">
    <property type="taxonomic scope" value="Eukaryota"/>
</dbReference>
<dbReference type="KEGG" id="tad:TRIADDRAFT_64116"/>
<organism evidence="9 10">
    <name type="scientific">Trichoplax adhaerens</name>
    <name type="common">Trichoplax reptans</name>
    <dbReference type="NCBI Taxonomy" id="10228"/>
    <lineage>
        <taxon>Eukaryota</taxon>
        <taxon>Metazoa</taxon>
        <taxon>Placozoa</taxon>
        <taxon>Uniplacotomia</taxon>
        <taxon>Trichoplacea</taxon>
        <taxon>Trichoplacidae</taxon>
        <taxon>Trichoplax</taxon>
    </lineage>
</organism>
<dbReference type="GO" id="GO:0019478">
    <property type="term" value="P:D-amino acid catabolic process"/>
    <property type="evidence" value="ECO:0000318"/>
    <property type="project" value="GO_Central"/>
</dbReference>
<evidence type="ECO:0000256" key="1">
    <source>
        <dbReference type="ARBA" id="ARBA00001974"/>
    </source>
</evidence>
<evidence type="ECO:0000256" key="6">
    <source>
        <dbReference type="ARBA" id="ARBA00023002"/>
    </source>
</evidence>
<accession>B3S2T6</accession>
<dbReference type="CTD" id="6755756"/>
<dbReference type="PANTHER" id="PTHR11530">
    <property type="entry name" value="D-AMINO ACID OXIDASE"/>
    <property type="match status" value="1"/>
</dbReference>
<dbReference type="SUPFAM" id="SSF51971">
    <property type="entry name" value="Nucleotide-binding domain"/>
    <property type="match status" value="1"/>
</dbReference>
<dbReference type="OMA" id="DEKCYPT"/>
<dbReference type="InParanoid" id="B3S2T6"/>
<evidence type="ECO:0000313" key="10">
    <source>
        <dbReference type="Proteomes" id="UP000009022"/>
    </source>
</evidence>
<reference evidence="9 10" key="1">
    <citation type="journal article" date="2008" name="Nature">
        <title>The Trichoplax genome and the nature of placozoans.</title>
        <authorList>
            <person name="Srivastava M."/>
            <person name="Begovic E."/>
            <person name="Chapman J."/>
            <person name="Putnam N.H."/>
            <person name="Hellsten U."/>
            <person name="Kawashima T."/>
            <person name="Kuo A."/>
            <person name="Mitros T."/>
            <person name="Salamov A."/>
            <person name="Carpenter M.L."/>
            <person name="Signorovitch A.Y."/>
            <person name="Moreno M.A."/>
            <person name="Kamm K."/>
            <person name="Grimwood J."/>
            <person name="Schmutz J."/>
            <person name="Shapiro H."/>
            <person name="Grigoriev I.V."/>
            <person name="Buss L.W."/>
            <person name="Schierwater B."/>
            <person name="Dellaporta S.L."/>
            <person name="Rokhsar D.S."/>
        </authorList>
    </citation>
    <scope>NUCLEOTIDE SEQUENCE [LARGE SCALE GENOMIC DNA]</scope>
    <source>
        <strain evidence="9 10">Grell-BS-1999</strain>
    </source>
</reference>
<evidence type="ECO:0000259" key="8">
    <source>
        <dbReference type="Pfam" id="PF01266"/>
    </source>
</evidence>
<dbReference type="HOGENOM" id="CLU_034311_0_2_1"/>
<dbReference type="SUPFAM" id="SSF54373">
    <property type="entry name" value="FAD-linked reductases, C-terminal domain"/>
    <property type="match status" value="1"/>
</dbReference>
<dbReference type="Gene3D" id="3.30.9.10">
    <property type="entry name" value="D-Amino Acid Oxidase, subunit A, domain 2"/>
    <property type="match status" value="1"/>
</dbReference>
<keyword evidence="10" id="KW-1185">Reference proteome</keyword>
<keyword evidence="6" id="KW-0560">Oxidoreductase</keyword>
<dbReference type="AlphaFoldDB" id="B3S2T6"/>
<dbReference type="InterPro" id="IPR006076">
    <property type="entry name" value="FAD-dep_OxRdtase"/>
</dbReference>
<dbReference type="RefSeq" id="XP_002114543.1">
    <property type="nucleotide sequence ID" value="XM_002114507.1"/>
</dbReference>
<comment type="subcellular location">
    <subcellularLocation>
        <location evidence="2">Peroxisome matrix</location>
    </subcellularLocation>
</comment>
<dbReference type="Proteomes" id="UP000009022">
    <property type="component" value="Unassembled WGS sequence"/>
</dbReference>
<dbReference type="OrthoDB" id="2015447at2759"/>
<gene>
    <name evidence="9" type="ORF">TRIADDRAFT_64116</name>
</gene>
<dbReference type="STRING" id="10228.B3S2T6"/>
<feature type="binding site" evidence="7">
    <location>
        <position position="309"/>
    </location>
    <ligand>
        <name>D-dopa</name>
        <dbReference type="ChEBI" id="CHEBI:149689"/>
    </ligand>
</feature>
<dbReference type="GeneID" id="6755756"/>
<dbReference type="InterPro" id="IPR023209">
    <property type="entry name" value="DAO"/>
</dbReference>
<feature type="binding site" evidence="7">
    <location>
        <position position="254"/>
    </location>
    <ligand>
        <name>D-dopa</name>
        <dbReference type="ChEBI" id="CHEBI:149689"/>
    </ligand>
</feature>
<feature type="domain" description="FAD dependent oxidoreductase" evidence="8">
    <location>
        <begin position="26"/>
        <end position="354"/>
    </location>
</feature>
<comment type="cofactor">
    <cofactor evidence="1 7">
        <name>FAD</name>
        <dbReference type="ChEBI" id="CHEBI:57692"/>
    </cofactor>
</comment>
<dbReference type="Pfam" id="PF01266">
    <property type="entry name" value="DAO"/>
    <property type="match status" value="1"/>
</dbReference>
<evidence type="ECO:0000256" key="4">
    <source>
        <dbReference type="ARBA" id="ARBA00022630"/>
    </source>
</evidence>
<dbReference type="EMBL" id="DS985248">
    <property type="protein sequence ID" value="EDV22677.1"/>
    <property type="molecule type" value="Genomic_DNA"/>
</dbReference>
<dbReference type="GO" id="GO:0005782">
    <property type="term" value="C:peroxisomal matrix"/>
    <property type="evidence" value="ECO:0007669"/>
    <property type="project" value="UniProtKB-SubCell"/>
</dbReference>
<sequence length="370" mass="41301">MGAHSQYVALRSLLQKKRELKMVLRIGVVGAGIEGMSTAINIQRQFIDAQVTVIGADFSPRIRGKAGSTNCGAAFIMPEFLAGTPQELQKQWTKATHDHLVKIYYGPDANRLGVNMASGYALFTEIGEISKGPPHWAETLFGWRKATPEEMSVFPEKFLDGWNFGTIVVNPGIYTEYLYDRFRLRGGKIVQRRLESMDEIANDFDVFACSPGLGAFELLKDETMMPMRGQLIAVSAPWVKFFYGYEKDDETLCYIIPRVNDVILGGTFQVGEWDTTLDADITKRILDDCTEIVPSLKHAKIVDEWAGLRPGRPSVRLEYEHRELDSGKKIHVVYNYGHGGAGVTLHWGCGQMAAGFVKDAIEKNGLRSLL</sequence>
<evidence type="ECO:0000256" key="7">
    <source>
        <dbReference type="PIRSR" id="PIRSR000189-1"/>
    </source>
</evidence>
<dbReference type="PIRSF" id="PIRSF000189">
    <property type="entry name" value="D-aa_oxidase"/>
    <property type="match status" value="1"/>
</dbReference>
<proteinExistence type="inferred from homology"/>
<keyword evidence="4" id="KW-0285">Flavoprotein</keyword>